<protein>
    <recommendedName>
        <fullName evidence="1">Methyltransferase domain-containing protein</fullName>
    </recommendedName>
</protein>
<evidence type="ECO:0000313" key="3">
    <source>
        <dbReference type="Proteomes" id="UP000031760"/>
    </source>
</evidence>
<dbReference type="RefSeq" id="WP_041496239.1">
    <property type="nucleotide sequence ID" value="NZ_AP014548.1"/>
</dbReference>
<proteinExistence type="predicted"/>
<dbReference type="SUPFAM" id="SSF53335">
    <property type="entry name" value="S-adenosyl-L-methionine-dependent methyltransferases"/>
    <property type="match status" value="1"/>
</dbReference>
<dbReference type="STRING" id="1454201.NMS_1670"/>
<organism evidence="2 3">
    <name type="scientific">Nonlabens marinus S1-08</name>
    <dbReference type="NCBI Taxonomy" id="1454201"/>
    <lineage>
        <taxon>Bacteria</taxon>
        <taxon>Pseudomonadati</taxon>
        <taxon>Bacteroidota</taxon>
        <taxon>Flavobacteriia</taxon>
        <taxon>Flavobacteriales</taxon>
        <taxon>Flavobacteriaceae</taxon>
        <taxon>Nonlabens</taxon>
    </lineage>
</organism>
<dbReference type="InterPro" id="IPR041698">
    <property type="entry name" value="Methyltransf_25"/>
</dbReference>
<dbReference type="OrthoDB" id="8385759at2"/>
<dbReference type="AlphaFoldDB" id="W8VQI8"/>
<keyword evidence="3" id="KW-1185">Reference proteome</keyword>
<accession>W8VQI8</accession>
<dbReference type="InterPro" id="IPR029063">
    <property type="entry name" value="SAM-dependent_MTases_sf"/>
</dbReference>
<evidence type="ECO:0000313" key="2">
    <source>
        <dbReference type="EMBL" id="BAO55679.1"/>
    </source>
</evidence>
<evidence type="ECO:0000259" key="1">
    <source>
        <dbReference type="Pfam" id="PF13649"/>
    </source>
</evidence>
<dbReference type="Gene3D" id="3.40.50.150">
    <property type="entry name" value="Vaccinia Virus protein VP39"/>
    <property type="match status" value="1"/>
</dbReference>
<feature type="domain" description="Methyltransferase" evidence="1">
    <location>
        <begin position="56"/>
        <end position="149"/>
    </location>
</feature>
<name>W8VQI8_9FLAO</name>
<dbReference type="EMBL" id="AP014548">
    <property type="protein sequence ID" value="BAO55679.1"/>
    <property type="molecule type" value="Genomic_DNA"/>
</dbReference>
<reference evidence="2 3" key="1">
    <citation type="journal article" date="2014" name="Proc. Natl. Acad. Sci. U.S.A.">
        <title>Functional characterization of flavobacteria rhodopsins reveals a unique class of light-driven chloride pump in bacteria.</title>
        <authorList>
            <person name="Yoshizawa S."/>
            <person name="Kumagai Y."/>
            <person name="Kim H."/>
            <person name="Ogura Y."/>
            <person name="Hayashi T."/>
            <person name="Iwasaki W."/>
            <person name="DeLong E.F."/>
            <person name="Kogure K."/>
        </authorList>
    </citation>
    <scope>NUCLEOTIDE SEQUENCE [LARGE SCALE GENOMIC DNA]</scope>
    <source>
        <strain evidence="2 3">S1-08</strain>
    </source>
</reference>
<dbReference type="HOGENOM" id="CLU_065741_0_0_10"/>
<dbReference type="Pfam" id="PF13649">
    <property type="entry name" value="Methyltransf_25"/>
    <property type="match status" value="1"/>
</dbReference>
<dbReference type="KEGG" id="nmf:NMS_1670"/>
<gene>
    <name evidence="2" type="ORF">NMS_1670</name>
</gene>
<sequence>MDMDKAFQVNKDSWNRKTQVHYESDFYDKFAFAKAKNSLNSYEQEALGDVTGKSLLHLQCHFGQDSLSWANKGAVVTGVDISDTSIELARKLSADLEIPAQFICCNVLDTAQFLKRPFDIIYTSYGSIGWLPDLMPWAQMISKLLKPGGTFYMVEFHPIAWMFDYNKETPAMSYAYHKKEAIYEEYEGTYADPTASIQVAEYGWNHSLSEIIQSLIDAGLSIHKFAEHDASPYQIFPGMTEEDGMYVLKNQLYPLLFEIEAKKVI</sequence>
<dbReference type="Proteomes" id="UP000031760">
    <property type="component" value="Chromosome"/>
</dbReference>
<dbReference type="CDD" id="cd02440">
    <property type="entry name" value="AdoMet_MTases"/>
    <property type="match status" value="1"/>
</dbReference>